<dbReference type="Gene3D" id="1.10.3730.20">
    <property type="match status" value="1"/>
</dbReference>
<dbReference type="InterPro" id="IPR045324">
    <property type="entry name" value="Small_multidrug_res"/>
</dbReference>
<dbReference type="Pfam" id="PF00893">
    <property type="entry name" value="Multi_Drug_Res"/>
    <property type="match status" value="1"/>
</dbReference>
<dbReference type="GO" id="GO:0031460">
    <property type="term" value="P:glycine betaine transport"/>
    <property type="evidence" value="ECO:0007669"/>
    <property type="project" value="TreeGrafter"/>
</dbReference>
<evidence type="ECO:0000313" key="11">
    <source>
        <dbReference type="EMBL" id="AKK10106.1"/>
    </source>
</evidence>
<evidence type="ECO:0000256" key="2">
    <source>
        <dbReference type="ARBA" id="ARBA00007822"/>
    </source>
</evidence>
<evidence type="ECO:0000256" key="9">
    <source>
        <dbReference type="RuleBase" id="RU003942"/>
    </source>
</evidence>
<dbReference type="PANTHER" id="PTHR30561">
    <property type="entry name" value="SMR FAMILY PROTON-DEPENDENT DRUG EFFLUX TRANSPORTER SUGE"/>
    <property type="match status" value="1"/>
</dbReference>
<keyword evidence="6 10" id="KW-1133">Transmembrane helix</keyword>
<dbReference type="GO" id="GO:0015199">
    <property type="term" value="F:amino-acid betaine transmembrane transporter activity"/>
    <property type="evidence" value="ECO:0007669"/>
    <property type="project" value="TreeGrafter"/>
</dbReference>
<dbReference type="Proteomes" id="UP000035548">
    <property type="component" value="Chromosome"/>
</dbReference>
<dbReference type="STRING" id="1072256.CUTER_00385"/>
<dbReference type="RefSeq" id="WP_236684730.1">
    <property type="nucleotide sequence ID" value="NZ_CP011546.1"/>
</dbReference>
<organism evidence="11 12">
    <name type="scientific">Corynebacterium uterequi</name>
    <dbReference type="NCBI Taxonomy" id="1072256"/>
    <lineage>
        <taxon>Bacteria</taxon>
        <taxon>Bacillati</taxon>
        <taxon>Actinomycetota</taxon>
        <taxon>Actinomycetes</taxon>
        <taxon>Mycobacteriales</taxon>
        <taxon>Corynebacteriaceae</taxon>
        <taxon>Corynebacterium</taxon>
    </lineage>
</organism>
<keyword evidence="12" id="KW-1185">Reference proteome</keyword>
<feature type="transmembrane region" description="Helical" evidence="10">
    <location>
        <begin position="88"/>
        <end position="107"/>
    </location>
</feature>
<dbReference type="InterPro" id="IPR000390">
    <property type="entry name" value="Small_drug/metabolite_transptr"/>
</dbReference>
<comment type="similarity">
    <text evidence="2">Belongs to the drug/metabolite transporter (DMT) superfamily. Small multidrug resistance (SMR) (TC 2.A.7.1) family. Mmr subfamily.</text>
</comment>
<feature type="transmembrane region" description="Helical" evidence="10">
    <location>
        <begin position="61"/>
        <end position="82"/>
    </location>
</feature>
<dbReference type="PANTHER" id="PTHR30561:SF1">
    <property type="entry name" value="MULTIDRUG TRANSPORTER EMRE"/>
    <property type="match status" value="1"/>
</dbReference>
<dbReference type="GO" id="GO:0015297">
    <property type="term" value="F:antiporter activity"/>
    <property type="evidence" value="ECO:0007669"/>
    <property type="project" value="TreeGrafter"/>
</dbReference>
<dbReference type="AlphaFoldDB" id="A0A0G3H9Q5"/>
<keyword evidence="7 10" id="KW-0472">Membrane</keyword>
<accession>A0A0G3H9Q5</accession>
<sequence>MILRRPATWLAAAIALEVVTTLTLKAALMHPWLYVAVAAGYVATFFCLDRTLRLGMAVGRAYGIWGAIGVALTAVLSAVFFAEPLTGLMGVGIVLIIVGVLLIELGGPKPQEVA</sequence>
<protein>
    <submittedName>
        <fullName evidence="11">Cation/cationic drug transporter</fullName>
    </submittedName>
</protein>
<evidence type="ECO:0000256" key="1">
    <source>
        <dbReference type="ARBA" id="ARBA00004651"/>
    </source>
</evidence>
<dbReference type="InterPro" id="IPR037185">
    <property type="entry name" value="EmrE-like"/>
</dbReference>
<dbReference type="GO" id="GO:0005886">
    <property type="term" value="C:plasma membrane"/>
    <property type="evidence" value="ECO:0007669"/>
    <property type="project" value="UniProtKB-SubCell"/>
</dbReference>
<evidence type="ECO:0000256" key="10">
    <source>
        <dbReference type="SAM" id="Phobius"/>
    </source>
</evidence>
<keyword evidence="4" id="KW-1003">Cell membrane</keyword>
<dbReference type="EMBL" id="CP011546">
    <property type="protein sequence ID" value="AKK10106.1"/>
    <property type="molecule type" value="Genomic_DNA"/>
</dbReference>
<evidence type="ECO:0000256" key="7">
    <source>
        <dbReference type="ARBA" id="ARBA00023136"/>
    </source>
</evidence>
<dbReference type="SUPFAM" id="SSF103481">
    <property type="entry name" value="Multidrug resistance efflux transporter EmrE"/>
    <property type="match status" value="1"/>
</dbReference>
<evidence type="ECO:0000313" key="12">
    <source>
        <dbReference type="Proteomes" id="UP000035548"/>
    </source>
</evidence>
<evidence type="ECO:0000256" key="8">
    <source>
        <dbReference type="ARBA" id="ARBA00023251"/>
    </source>
</evidence>
<keyword evidence="5 9" id="KW-0812">Transmembrane</keyword>
<reference evidence="12" key="2">
    <citation type="submission" date="2015-05" db="EMBL/GenBank/DDBJ databases">
        <title>Complete genome sequence of Corynebacterium uterequi DSM 45634, isolated from the uterus of a maiden mare.</title>
        <authorList>
            <person name="Ruckert C."/>
            <person name="Albersmeier A."/>
            <person name="Winkler A."/>
            <person name="Tauch A."/>
        </authorList>
    </citation>
    <scope>NUCLEOTIDE SEQUENCE [LARGE SCALE GENOMIC DNA]</scope>
    <source>
        <strain evidence="12">DSM 45634</strain>
    </source>
</reference>
<evidence type="ECO:0000256" key="3">
    <source>
        <dbReference type="ARBA" id="ARBA00022448"/>
    </source>
</evidence>
<evidence type="ECO:0000256" key="5">
    <source>
        <dbReference type="ARBA" id="ARBA00022692"/>
    </source>
</evidence>
<dbReference type="GO" id="GO:0015220">
    <property type="term" value="F:choline transmembrane transporter activity"/>
    <property type="evidence" value="ECO:0007669"/>
    <property type="project" value="TreeGrafter"/>
</dbReference>
<keyword evidence="8" id="KW-0046">Antibiotic resistance</keyword>
<dbReference type="PATRIC" id="fig|1072256.5.peg.75"/>
<reference evidence="11 12" key="1">
    <citation type="journal article" date="2015" name="Genome Announc.">
        <title>Virulence Factor Genes Detected in the Complete Genome Sequence of Corynebacterium uterequi DSM 45634, Isolated from the Uterus of a Maiden Mare.</title>
        <authorList>
            <person name="Ruckert C."/>
            <person name="Kriete M."/>
            <person name="Jaenicke S."/>
            <person name="Winkler A."/>
            <person name="Tauch A."/>
        </authorList>
    </citation>
    <scope>NUCLEOTIDE SEQUENCE [LARGE SCALE GENOMIC DNA]</scope>
    <source>
        <strain evidence="11 12">DSM 45634</strain>
    </source>
</reference>
<evidence type="ECO:0000256" key="4">
    <source>
        <dbReference type="ARBA" id="ARBA00022475"/>
    </source>
</evidence>
<dbReference type="KEGG" id="cut:CUTER_00385"/>
<proteinExistence type="inferred from homology"/>
<feature type="transmembrane region" description="Helical" evidence="10">
    <location>
        <begin position="31"/>
        <end position="49"/>
    </location>
</feature>
<name>A0A0G3H9Q5_9CORY</name>
<comment type="subcellular location">
    <subcellularLocation>
        <location evidence="1 9">Cell membrane</location>
        <topology evidence="1 9">Multi-pass membrane protein</topology>
    </subcellularLocation>
</comment>
<gene>
    <name evidence="11" type="ORF">CUTER_00385</name>
</gene>
<dbReference type="GO" id="GO:0046677">
    <property type="term" value="P:response to antibiotic"/>
    <property type="evidence" value="ECO:0007669"/>
    <property type="project" value="UniProtKB-KW"/>
</dbReference>
<keyword evidence="3" id="KW-0813">Transport</keyword>
<evidence type="ECO:0000256" key="6">
    <source>
        <dbReference type="ARBA" id="ARBA00022989"/>
    </source>
</evidence>